<name>A0A6C0LHJ4_9ZZZZ</name>
<sequence>MESVITKPLLLDPCDCRFPEDIVIKINNIICDEYIQRIYERLEGNFIRNVMKIFLNDKELSKFLYYLGYQTYYFNYIFTPSLGIYGETLANLEWGDFETETTFDDYVGICDETTEPYILNIPDEVDFYKYDATIHSRKLTLNETMWILGNYASHDRTILYDINECDHDTGINTNVTNVTIATFAIHPDETYQSIYDYDKEVFAIQWNLFNRGFIKFNIFKIIYIYCYNTALDNVLQQYYTTIGGTGRVPIHSDNAKLFHKTCYNVVKYFNTKIKKAVEDNITLSYIYAIYADDDGGVYFNEDHEIYENNAYDILYDNGLLHTKQNDTTDLLDLLYELYLQ</sequence>
<evidence type="ECO:0000313" key="1">
    <source>
        <dbReference type="EMBL" id="QHU29328.1"/>
    </source>
</evidence>
<reference evidence="1" key="1">
    <citation type="journal article" date="2020" name="Nature">
        <title>Giant virus diversity and host interactions through global metagenomics.</title>
        <authorList>
            <person name="Schulz F."/>
            <person name="Roux S."/>
            <person name="Paez-Espino D."/>
            <person name="Jungbluth S."/>
            <person name="Walsh D.A."/>
            <person name="Denef V.J."/>
            <person name="McMahon K.D."/>
            <person name="Konstantinidis K.T."/>
            <person name="Eloe-Fadrosh E.A."/>
            <person name="Kyrpides N.C."/>
            <person name="Woyke T."/>
        </authorList>
    </citation>
    <scope>NUCLEOTIDE SEQUENCE</scope>
    <source>
        <strain evidence="1">GVMAG-M-3300027804-47</strain>
    </source>
</reference>
<accession>A0A6C0LHJ4</accession>
<organism evidence="1">
    <name type="scientific">viral metagenome</name>
    <dbReference type="NCBI Taxonomy" id="1070528"/>
    <lineage>
        <taxon>unclassified sequences</taxon>
        <taxon>metagenomes</taxon>
        <taxon>organismal metagenomes</taxon>
    </lineage>
</organism>
<protein>
    <submittedName>
        <fullName evidence="1">Uncharacterized protein</fullName>
    </submittedName>
</protein>
<dbReference type="EMBL" id="MN740485">
    <property type="protein sequence ID" value="QHU29328.1"/>
    <property type="molecule type" value="Genomic_DNA"/>
</dbReference>
<dbReference type="AlphaFoldDB" id="A0A6C0LHJ4"/>
<proteinExistence type="predicted"/>